<dbReference type="GeneID" id="20818430"/>
<dbReference type="EMBL" id="KI913199">
    <property type="protein sequence ID" value="ETV67350.1"/>
    <property type="molecule type" value="Genomic_DNA"/>
</dbReference>
<evidence type="ECO:0000313" key="2">
    <source>
        <dbReference type="EMBL" id="ETV67350.1"/>
    </source>
</evidence>
<proteinExistence type="predicted"/>
<name>W4FIN2_APHAT</name>
<organism evidence="2">
    <name type="scientific">Aphanomyces astaci</name>
    <name type="common">Crayfish plague agent</name>
    <dbReference type="NCBI Taxonomy" id="112090"/>
    <lineage>
        <taxon>Eukaryota</taxon>
        <taxon>Sar</taxon>
        <taxon>Stramenopiles</taxon>
        <taxon>Oomycota</taxon>
        <taxon>Saprolegniomycetes</taxon>
        <taxon>Saprolegniales</taxon>
        <taxon>Verrucalvaceae</taxon>
        <taxon>Aphanomyces</taxon>
    </lineage>
</organism>
<evidence type="ECO:0000256" key="1">
    <source>
        <dbReference type="SAM" id="MobiDB-lite"/>
    </source>
</evidence>
<sequence>MTGEVKVDGQSSRTREIAVSAAGQEGFTKEQWAALQASARDEITKDALKFMALAPIQRLTDIGAVARENGWSPVLSKGNQAAAGKPGISDRSGK</sequence>
<protein>
    <submittedName>
        <fullName evidence="2">Uncharacterized protein</fullName>
    </submittedName>
</protein>
<reference evidence="2" key="1">
    <citation type="submission" date="2013-12" db="EMBL/GenBank/DDBJ databases">
        <title>The Genome Sequence of Aphanomyces astaci APO3.</title>
        <authorList>
            <consortium name="The Broad Institute Genomics Platform"/>
            <person name="Russ C."/>
            <person name="Tyler B."/>
            <person name="van West P."/>
            <person name="Dieguez-Uribeondo J."/>
            <person name="Young S.K."/>
            <person name="Zeng Q."/>
            <person name="Gargeya S."/>
            <person name="Fitzgerald M."/>
            <person name="Abouelleil A."/>
            <person name="Alvarado L."/>
            <person name="Chapman S.B."/>
            <person name="Gainer-Dewar J."/>
            <person name="Goldberg J."/>
            <person name="Griggs A."/>
            <person name="Gujja S."/>
            <person name="Hansen M."/>
            <person name="Howarth C."/>
            <person name="Imamovic A."/>
            <person name="Ireland A."/>
            <person name="Larimer J."/>
            <person name="McCowan C."/>
            <person name="Murphy C."/>
            <person name="Pearson M."/>
            <person name="Poon T.W."/>
            <person name="Priest M."/>
            <person name="Roberts A."/>
            <person name="Saif S."/>
            <person name="Shea T."/>
            <person name="Sykes S."/>
            <person name="Wortman J."/>
            <person name="Nusbaum C."/>
            <person name="Birren B."/>
        </authorList>
    </citation>
    <scope>NUCLEOTIDE SEQUENCE [LARGE SCALE GENOMIC DNA]</scope>
    <source>
        <strain evidence="2">APO3</strain>
    </source>
</reference>
<feature type="region of interest" description="Disordered" evidence="1">
    <location>
        <begin position="71"/>
        <end position="94"/>
    </location>
</feature>
<accession>W4FIN2</accession>
<dbReference type="VEuPathDB" id="FungiDB:H257_16434"/>
<gene>
    <name evidence="2" type="ORF">H257_16434</name>
</gene>
<dbReference type="RefSeq" id="XP_009843165.1">
    <property type="nucleotide sequence ID" value="XM_009844863.1"/>
</dbReference>
<dbReference type="AlphaFoldDB" id="W4FIN2"/>